<reference evidence="15 16" key="1">
    <citation type="submission" date="2023-07" db="EMBL/GenBank/DDBJ databases">
        <title>The novel representative of Negativicutes class, Anaeroselena agilis gen. nov. sp. nov.</title>
        <authorList>
            <person name="Prokofeva M.I."/>
            <person name="Elcheninov A.G."/>
            <person name="Klyukina A."/>
            <person name="Kublanov I.V."/>
            <person name="Frolov E.N."/>
            <person name="Podosokorskaya O.A."/>
        </authorList>
    </citation>
    <scope>NUCLEOTIDE SEQUENCE [LARGE SCALE GENOMIC DNA]</scope>
    <source>
        <strain evidence="15 16">4137-cl</strain>
    </source>
</reference>
<keyword evidence="16" id="KW-1185">Reference proteome</keyword>
<evidence type="ECO:0000256" key="4">
    <source>
        <dbReference type="ARBA" id="ARBA00022771"/>
    </source>
</evidence>
<keyword evidence="2 11" id="KW-0547">Nucleotide-binding</keyword>
<keyword evidence="6 13" id="KW-0862">Zinc</keyword>
<keyword evidence="4 13" id="KW-0863">Zinc-finger</keyword>
<dbReference type="PROSITE" id="PS50162">
    <property type="entry name" value="RECA_2"/>
    <property type="match status" value="1"/>
</dbReference>
<evidence type="ECO:0000256" key="9">
    <source>
        <dbReference type="ARBA" id="ARBA00023125"/>
    </source>
</evidence>
<dbReference type="InterPro" id="IPR004504">
    <property type="entry name" value="DNA_repair_RadA"/>
</dbReference>
<dbReference type="Pfam" id="PF18073">
    <property type="entry name" value="Zn_ribbon_LapB"/>
    <property type="match status" value="1"/>
</dbReference>
<keyword evidence="3 11" id="KW-0227">DNA damage</keyword>
<keyword evidence="9 11" id="KW-0238">DNA-binding</keyword>
<evidence type="ECO:0000256" key="5">
    <source>
        <dbReference type="ARBA" id="ARBA00022801"/>
    </source>
</evidence>
<dbReference type="InterPro" id="IPR003593">
    <property type="entry name" value="AAA+_ATPase"/>
</dbReference>
<evidence type="ECO:0000256" key="10">
    <source>
        <dbReference type="ARBA" id="ARBA00023204"/>
    </source>
</evidence>
<comment type="similarity">
    <text evidence="11 13">Belongs to the RecA family. RadA subfamily.</text>
</comment>
<dbReference type="InterPro" id="IPR020588">
    <property type="entry name" value="RecA_ATP-bd"/>
</dbReference>
<dbReference type="NCBIfam" id="TIGR00416">
    <property type="entry name" value="sms"/>
    <property type="match status" value="1"/>
</dbReference>
<dbReference type="SUPFAM" id="SSF54211">
    <property type="entry name" value="Ribosomal protein S5 domain 2-like"/>
    <property type="match status" value="1"/>
</dbReference>
<dbReference type="HAMAP" id="MF_01498">
    <property type="entry name" value="RadA_bact"/>
    <property type="match status" value="1"/>
</dbReference>
<dbReference type="InterPro" id="IPR027417">
    <property type="entry name" value="P-loop_NTPase"/>
</dbReference>
<dbReference type="Gene3D" id="3.40.50.300">
    <property type="entry name" value="P-loop containing nucleotide triphosphate hydrolases"/>
    <property type="match status" value="1"/>
</dbReference>
<keyword evidence="7 11" id="KW-0067">ATP-binding</keyword>
<evidence type="ECO:0000256" key="13">
    <source>
        <dbReference type="RuleBase" id="RU003555"/>
    </source>
</evidence>
<comment type="domain">
    <text evidence="11">The middle region has homology to RecA with ATPase motifs including the RadA KNRFG motif, while the C-terminus is homologous to Lon protease.</text>
</comment>
<dbReference type="SUPFAM" id="SSF52540">
    <property type="entry name" value="P-loop containing nucleoside triphosphate hydrolases"/>
    <property type="match status" value="1"/>
</dbReference>
<evidence type="ECO:0000259" key="14">
    <source>
        <dbReference type="PROSITE" id="PS50162"/>
    </source>
</evidence>
<dbReference type="CDD" id="cd01121">
    <property type="entry name" value="RadA_SMS_N"/>
    <property type="match status" value="1"/>
</dbReference>
<feature type="region of interest" description="Lon-protease-like" evidence="11">
    <location>
        <begin position="351"/>
        <end position="455"/>
    </location>
</feature>
<evidence type="ECO:0000256" key="11">
    <source>
        <dbReference type="HAMAP-Rule" id="MF_01498"/>
    </source>
</evidence>
<dbReference type="SMART" id="SM00382">
    <property type="entry name" value="AAA"/>
    <property type="match status" value="1"/>
</dbReference>
<feature type="domain" description="RecA family profile 1" evidence="14">
    <location>
        <begin position="66"/>
        <end position="215"/>
    </location>
</feature>
<evidence type="ECO:0000256" key="7">
    <source>
        <dbReference type="ARBA" id="ARBA00022840"/>
    </source>
</evidence>
<gene>
    <name evidence="11 15" type="primary">radA</name>
    <name evidence="15" type="ORF">Q4T40_15945</name>
</gene>
<dbReference type="PANTHER" id="PTHR32472:SF10">
    <property type="entry name" value="DNA REPAIR PROTEIN RADA-LIKE PROTEIN"/>
    <property type="match status" value="1"/>
</dbReference>
<keyword evidence="8 11" id="KW-0346">Stress response</keyword>
<evidence type="ECO:0000256" key="12">
    <source>
        <dbReference type="NCBIfam" id="TIGR00416"/>
    </source>
</evidence>
<keyword evidence="1 11" id="KW-0479">Metal-binding</keyword>
<evidence type="ECO:0000256" key="8">
    <source>
        <dbReference type="ARBA" id="ARBA00023016"/>
    </source>
</evidence>
<name>A0ABU3P125_9FIRM</name>
<dbReference type="PANTHER" id="PTHR32472">
    <property type="entry name" value="DNA REPAIR PROTEIN RADA"/>
    <property type="match status" value="1"/>
</dbReference>
<comment type="caution">
    <text evidence="15">The sequence shown here is derived from an EMBL/GenBank/DDBJ whole genome shotgun (WGS) entry which is preliminary data.</text>
</comment>
<comment type="function">
    <text evidence="11">Plays a role in repairing double-strand DNA breaks, probably involving stabilizing or processing branched DNA or blocked replication forks.</text>
</comment>
<dbReference type="Gene3D" id="3.30.230.10">
    <property type="match status" value="1"/>
</dbReference>
<keyword evidence="10 11" id="KW-0234">DNA repair</keyword>
<dbReference type="RefSeq" id="WP_413781212.1">
    <property type="nucleotide sequence ID" value="NZ_JAUOZS010000001.1"/>
</dbReference>
<sequence>MSKTKIRFACQECGHDSPKWLGRCPGCGAWNSMVEEVVAKQPAARAAARSLPAARPLPITAVDTAGLPRISTGIAEFDRVLGGGIVPGSLVLLGGDPGIGKSTLLLQVAGGIGAGCGRVLYVSGEESAAQTRLRAERLGKMSDNLLVMTETNLEEILDQAGAIAPAMVVVDSIQTMFSPDLPSAPGSVGQVRESTGRLLRFAKESGIPVVIIGHVTKDGNIAGPRLLEHMVDVVLYFEGERSYAFRVLRAMKNRFGATTESGLFSMEEDGLAQVENPSALLLAERPQGAPGSVVLACLEGARPLLIEIQALVSTTCFGMPRRMAAGFDYNRLILLMAVLEKRVGLALGNQDAYVNAVGGIRTDEPAADLAVCLALVASFRNLAIDPGTAVMGEVGLTGEVRMISRVDLRVREAAALGFKRVVVPSGNLAGLKTRPAGLEIIGASNVMEAMEAVMT</sequence>
<protein>
    <recommendedName>
        <fullName evidence="11 12">DNA repair protein RadA</fullName>
    </recommendedName>
</protein>
<evidence type="ECO:0000256" key="2">
    <source>
        <dbReference type="ARBA" id="ARBA00022741"/>
    </source>
</evidence>
<dbReference type="InterPro" id="IPR020568">
    <property type="entry name" value="Ribosomal_Su5_D2-typ_SF"/>
</dbReference>
<keyword evidence="5" id="KW-0378">Hydrolase</keyword>
<dbReference type="EMBL" id="JAUOZS010000001">
    <property type="protein sequence ID" value="MDT8902737.1"/>
    <property type="molecule type" value="Genomic_DNA"/>
</dbReference>
<organism evidence="15 16">
    <name type="scientific">Anaeroselena agilis</name>
    <dbReference type="NCBI Taxonomy" id="3063788"/>
    <lineage>
        <taxon>Bacteria</taxon>
        <taxon>Bacillati</taxon>
        <taxon>Bacillota</taxon>
        <taxon>Negativicutes</taxon>
        <taxon>Acetonemataceae</taxon>
        <taxon>Anaeroselena</taxon>
    </lineage>
</organism>
<feature type="short sequence motif" description="RadA KNRFG motif" evidence="11">
    <location>
        <begin position="252"/>
        <end position="256"/>
    </location>
</feature>
<evidence type="ECO:0000313" key="16">
    <source>
        <dbReference type="Proteomes" id="UP001254848"/>
    </source>
</evidence>
<dbReference type="InterPro" id="IPR041166">
    <property type="entry name" value="Rubredoxin_2"/>
</dbReference>
<evidence type="ECO:0000256" key="6">
    <source>
        <dbReference type="ARBA" id="ARBA00022833"/>
    </source>
</evidence>
<evidence type="ECO:0000313" key="15">
    <source>
        <dbReference type="EMBL" id="MDT8902737.1"/>
    </source>
</evidence>
<feature type="binding site" evidence="11">
    <location>
        <begin position="95"/>
        <end position="102"/>
    </location>
    <ligand>
        <name>ATP</name>
        <dbReference type="ChEBI" id="CHEBI:30616"/>
    </ligand>
</feature>
<dbReference type="PRINTS" id="PR01874">
    <property type="entry name" value="DNAREPAIRADA"/>
</dbReference>
<proteinExistence type="inferred from homology"/>
<evidence type="ECO:0000256" key="3">
    <source>
        <dbReference type="ARBA" id="ARBA00022763"/>
    </source>
</evidence>
<comment type="function">
    <text evidence="13">DNA-dependent ATPase involved in processing of recombination intermediates, plays a role in repairing DNA breaks. Stimulates the branch migration of RecA-mediated strand transfer reactions, allowing the 3' invading strand to extend heteroduplex DNA faster. Binds ssDNA in the presence of ADP but not other nucleotides, has ATPase activity that is stimulated by ssDNA and various branched DNA structures, but inhibited by SSB. Does not have RecA's homology-searching function.</text>
</comment>
<dbReference type="InterPro" id="IPR008269">
    <property type="entry name" value="Lon_proteolytic"/>
</dbReference>
<dbReference type="Proteomes" id="UP001254848">
    <property type="component" value="Unassembled WGS sequence"/>
</dbReference>
<dbReference type="InterPro" id="IPR014721">
    <property type="entry name" value="Ribsml_uS5_D2-typ_fold_subgr"/>
</dbReference>
<dbReference type="Pfam" id="PF13481">
    <property type="entry name" value="AAA_25"/>
    <property type="match status" value="1"/>
</dbReference>
<dbReference type="Pfam" id="PF05362">
    <property type="entry name" value="Lon_C"/>
    <property type="match status" value="1"/>
</dbReference>
<evidence type="ECO:0000256" key="1">
    <source>
        <dbReference type="ARBA" id="ARBA00022723"/>
    </source>
</evidence>
<accession>A0ABU3P125</accession>